<proteinExistence type="predicted"/>
<evidence type="ECO:0000313" key="3">
    <source>
        <dbReference type="EMBL" id="GAP62699.1"/>
    </source>
</evidence>
<dbReference type="PANTHER" id="PTHR43591">
    <property type="entry name" value="METHYLTRANSFERASE"/>
    <property type="match status" value="1"/>
</dbReference>
<dbReference type="Pfam" id="PF08241">
    <property type="entry name" value="Methyltransf_11"/>
    <property type="match status" value="1"/>
</dbReference>
<dbReference type="Proteomes" id="UP000037784">
    <property type="component" value="Unassembled WGS sequence"/>
</dbReference>
<evidence type="ECO:0000313" key="4">
    <source>
        <dbReference type="Proteomes" id="UP000037784"/>
    </source>
</evidence>
<dbReference type="GO" id="GO:0008757">
    <property type="term" value="F:S-adenosylmethionine-dependent methyltransferase activity"/>
    <property type="evidence" value="ECO:0007669"/>
    <property type="project" value="InterPro"/>
</dbReference>
<reference evidence="3 4" key="1">
    <citation type="journal article" date="2015" name="Genome Announc.">
        <title>Draft Genome Sequence of a Heterotrophic Facultative Anaerobic Thermophilic Bacterium, Ardenticatena maritima Strain 110ST.</title>
        <authorList>
            <person name="Kawaichi S."/>
            <person name="Yoshida T."/>
            <person name="Sako Y."/>
            <person name="Nakamura R."/>
        </authorList>
    </citation>
    <scope>NUCLEOTIDE SEQUENCE [LARGE SCALE GENOMIC DNA]</scope>
    <source>
        <strain evidence="3 4">110S</strain>
    </source>
</reference>
<reference evidence="4" key="2">
    <citation type="submission" date="2015-08" db="EMBL/GenBank/DDBJ databases">
        <title>Draft Genome Sequence of a Heterotrophic Facultative Anaerobic Bacterium Ardenticatena maritima Strain 110S.</title>
        <authorList>
            <person name="Kawaichi S."/>
            <person name="Yoshida T."/>
            <person name="Sako Y."/>
            <person name="Nakamura R."/>
        </authorList>
    </citation>
    <scope>NUCLEOTIDE SEQUENCE [LARGE SCALE GENOMIC DNA]</scope>
    <source>
        <strain evidence="4">110S</strain>
    </source>
</reference>
<feature type="domain" description="Methyltransferase type 11" evidence="2">
    <location>
        <begin position="50"/>
        <end position="139"/>
    </location>
</feature>
<dbReference type="EMBL" id="BBZA01000076">
    <property type="protein sequence ID" value="GAP62699.1"/>
    <property type="molecule type" value="Genomic_DNA"/>
</dbReference>
<organism evidence="3 4">
    <name type="scientific">Ardenticatena maritima</name>
    <dbReference type="NCBI Taxonomy" id="872965"/>
    <lineage>
        <taxon>Bacteria</taxon>
        <taxon>Bacillati</taxon>
        <taxon>Chloroflexota</taxon>
        <taxon>Ardenticatenia</taxon>
        <taxon>Ardenticatenales</taxon>
        <taxon>Ardenticatenaceae</taxon>
        <taxon>Ardenticatena</taxon>
    </lineage>
</organism>
<sequence>MKTQQRAHTKEEIIATYNAMYTQPGKLRDAAALYRWVLDLLSPQKGAQLLDVACGEGVLVRLAEARGVHAIGIDVAWRAAIIAQQSTCGRIIVGEGEALPFPDATFDFVTNLGSLEHFIDPEQGVQEMRRVLKPGGVAAVLLPNSYYLADIIWHVWRTGYGPNHKQPLERFATFGEWRDMLEAGGFHVEKGLKYNFLFPRSREDWQWYFQHPRKFLYLAVAPLMPFHLSYSFLYICRAL</sequence>
<dbReference type="RefSeq" id="WP_054492600.1">
    <property type="nucleotide sequence ID" value="NZ_BBZA01000076.1"/>
</dbReference>
<dbReference type="OrthoDB" id="9805171at2"/>
<evidence type="ECO:0000259" key="2">
    <source>
        <dbReference type="Pfam" id="PF08241"/>
    </source>
</evidence>
<gene>
    <name evidence="3" type="ORF">ARMA_1122</name>
</gene>
<protein>
    <recommendedName>
        <fullName evidence="2">Methyltransferase type 11 domain-containing protein</fullName>
    </recommendedName>
</protein>
<keyword evidence="1" id="KW-1133">Transmembrane helix</keyword>
<accession>A0A0M8K8L6</accession>
<dbReference type="AlphaFoldDB" id="A0A0M8K8L6"/>
<dbReference type="PANTHER" id="PTHR43591:SF24">
    <property type="entry name" value="2-METHOXY-6-POLYPRENYL-1,4-BENZOQUINOL METHYLASE, MITOCHONDRIAL"/>
    <property type="match status" value="1"/>
</dbReference>
<dbReference type="InParanoid" id="A0A0M8K8L6"/>
<dbReference type="InterPro" id="IPR029063">
    <property type="entry name" value="SAM-dependent_MTases_sf"/>
</dbReference>
<keyword evidence="1" id="KW-0472">Membrane</keyword>
<dbReference type="CDD" id="cd02440">
    <property type="entry name" value="AdoMet_MTases"/>
    <property type="match status" value="1"/>
</dbReference>
<dbReference type="SUPFAM" id="SSF53335">
    <property type="entry name" value="S-adenosyl-L-methionine-dependent methyltransferases"/>
    <property type="match status" value="1"/>
</dbReference>
<keyword evidence="4" id="KW-1185">Reference proteome</keyword>
<dbReference type="InterPro" id="IPR013216">
    <property type="entry name" value="Methyltransf_11"/>
</dbReference>
<comment type="caution">
    <text evidence="3">The sequence shown here is derived from an EMBL/GenBank/DDBJ whole genome shotgun (WGS) entry which is preliminary data.</text>
</comment>
<name>A0A0M8K8L6_9CHLR</name>
<feature type="transmembrane region" description="Helical" evidence="1">
    <location>
        <begin position="215"/>
        <end position="235"/>
    </location>
</feature>
<dbReference type="Gene3D" id="3.40.50.150">
    <property type="entry name" value="Vaccinia Virus protein VP39"/>
    <property type="match status" value="1"/>
</dbReference>
<evidence type="ECO:0000256" key="1">
    <source>
        <dbReference type="SAM" id="Phobius"/>
    </source>
</evidence>
<keyword evidence="1" id="KW-0812">Transmembrane</keyword>